<dbReference type="PANTHER" id="PTHR45792">
    <property type="entry name" value="DIACYLGLYCEROL LIPASE HOMOLOG-RELATED"/>
    <property type="match status" value="1"/>
</dbReference>
<dbReference type="Proteomes" id="UP001164746">
    <property type="component" value="Chromosome 2"/>
</dbReference>
<keyword evidence="12 15" id="KW-0472">Membrane</keyword>
<keyword evidence="9" id="KW-0442">Lipid degradation</keyword>
<keyword evidence="18" id="KW-1185">Reference proteome</keyword>
<dbReference type="PANTHER" id="PTHR45792:SF2">
    <property type="entry name" value="DIACYLGLYCEROL LIPASE-BETA"/>
    <property type="match status" value="1"/>
</dbReference>
<evidence type="ECO:0000256" key="3">
    <source>
        <dbReference type="ARBA" id="ARBA00022475"/>
    </source>
</evidence>
<protein>
    <recommendedName>
        <fullName evidence="14">sn-1-specific diacylglycerol lipase</fullName>
        <ecNumber evidence="14">3.1.1.116</ecNumber>
    </recommendedName>
</protein>
<organism evidence="17 18">
    <name type="scientific">Mya arenaria</name>
    <name type="common">Soft-shell clam</name>
    <dbReference type="NCBI Taxonomy" id="6604"/>
    <lineage>
        <taxon>Eukaryota</taxon>
        <taxon>Metazoa</taxon>
        <taxon>Spiralia</taxon>
        <taxon>Lophotrochozoa</taxon>
        <taxon>Mollusca</taxon>
        <taxon>Bivalvia</taxon>
        <taxon>Autobranchia</taxon>
        <taxon>Heteroconchia</taxon>
        <taxon>Euheterodonta</taxon>
        <taxon>Imparidentia</taxon>
        <taxon>Neoheterodontei</taxon>
        <taxon>Myida</taxon>
        <taxon>Myoidea</taxon>
        <taxon>Myidae</taxon>
        <taxon>Mya</taxon>
    </lineage>
</organism>
<evidence type="ECO:0000256" key="15">
    <source>
        <dbReference type="SAM" id="Phobius"/>
    </source>
</evidence>
<keyword evidence="8" id="KW-0106">Calcium</keyword>
<evidence type="ECO:0000256" key="11">
    <source>
        <dbReference type="ARBA" id="ARBA00023098"/>
    </source>
</evidence>
<keyword evidence="5 15" id="KW-0812">Transmembrane</keyword>
<evidence type="ECO:0000256" key="14">
    <source>
        <dbReference type="ARBA" id="ARBA00026104"/>
    </source>
</evidence>
<keyword evidence="11" id="KW-0443">Lipid metabolism</keyword>
<keyword evidence="3" id="KW-1003">Cell membrane</keyword>
<evidence type="ECO:0000256" key="4">
    <source>
        <dbReference type="ARBA" id="ARBA00022553"/>
    </source>
</evidence>
<accession>A0ABY7DJB0</accession>
<dbReference type="Gene3D" id="3.40.50.1820">
    <property type="entry name" value="alpha/beta hydrolase"/>
    <property type="match status" value="1"/>
</dbReference>
<dbReference type="InterPro" id="IPR052214">
    <property type="entry name" value="DAG_Lipase-Related"/>
</dbReference>
<dbReference type="InterPro" id="IPR029058">
    <property type="entry name" value="AB_hydrolase_fold"/>
</dbReference>
<dbReference type="Pfam" id="PF01764">
    <property type="entry name" value="Lipase_3"/>
    <property type="match status" value="1"/>
</dbReference>
<gene>
    <name evidence="17" type="ORF">MAR_029736</name>
</gene>
<evidence type="ECO:0000256" key="9">
    <source>
        <dbReference type="ARBA" id="ARBA00022963"/>
    </source>
</evidence>
<dbReference type="SUPFAM" id="SSF53474">
    <property type="entry name" value="alpha/beta-Hydrolases"/>
    <property type="match status" value="1"/>
</dbReference>
<feature type="transmembrane region" description="Helical" evidence="15">
    <location>
        <begin position="26"/>
        <end position="43"/>
    </location>
</feature>
<comment type="catalytic activity">
    <reaction evidence="13">
        <text>a 1,2-diacyl-sn-glycerol + H2O = a 2-acylglycerol + a fatty acid + H(+)</text>
        <dbReference type="Rhea" id="RHEA:33275"/>
        <dbReference type="ChEBI" id="CHEBI:15377"/>
        <dbReference type="ChEBI" id="CHEBI:15378"/>
        <dbReference type="ChEBI" id="CHEBI:17389"/>
        <dbReference type="ChEBI" id="CHEBI:17815"/>
        <dbReference type="ChEBI" id="CHEBI:28868"/>
        <dbReference type="EC" id="3.1.1.116"/>
    </reaction>
    <physiologicalReaction direction="left-to-right" evidence="13">
        <dbReference type="Rhea" id="RHEA:33276"/>
    </physiologicalReaction>
</comment>
<keyword evidence="7" id="KW-0378">Hydrolase</keyword>
<dbReference type="CDD" id="cd00519">
    <property type="entry name" value="Lipase_3"/>
    <property type="match status" value="1"/>
</dbReference>
<evidence type="ECO:0000256" key="2">
    <source>
        <dbReference type="ARBA" id="ARBA00004651"/>
    </source>
</evidence>
<dbReference type="EMBL" id="CP111013">
    <property type="protein sequence ID" value="WAQ97046.1"/>
    <property type="molecule type" value="Genomic_DNA"/>
</dbReference>
<evidence type="ECO:0000256" key="10">
    <source>
        <dbReference type="ARBA" id="ARBA00022989"/>
    </source>
</evidence>
<evidence type="ECO:0000256" key="5">
    <source>
        <dbReference type="ARBA" id="ARBA00022692"/>
    </source>
</evidence>
<evidence type="ECO:0000256" key="7">
    <source>
        <dbReference type="ARBA" id="ARBA00022801"/>
    </source>
</evidence>
<keyword evidence="6" id="KW-0479">Metal-binding</keyword>
<evidence type="ECO:0000313" key="18">
    <source>
        <dbReference type="Proteomes" id="UP001164746"/>
    </source>
</evidence>
<sequence>MPQLQAFRRKWAIGSDDFVYPGLGEIFLRIIWLVVVSVIFHLHKDAFNCKGGDLLHAYFVGLLTLLVVSILMASVVVYLSMQGTITNQWPRRKITIPLYIKVAICLPELAWNIMGTYWSFGISSGCEVPVVLTVKAVVLTGWVIGIIVLVGLGIVFDPLGAIHGSSTASKEQAQRLWQTRCKILCCCVGCDEKSIAAFNGIAEIVSNFFEGVDLVPTDIACGLILVHRIQKNEQHRLKSVVVQTRDLQRPDTHTNSIPSSSSYPAPKHWMTVPLMCHYMKFAMASYGWPLYVFTHLLTGACRLWPQCRCCTCTKSHGDVTNDNCCLCNTASIHKTTGTYPDDIVYASFHNKIYEIPFFVSIDRKHNAVVVAVRGTLSLKDVITDLTAECDSLDIEDLEDCKAHRGILQAAKYVQETLDKHRILENAFDIAQEGAQLVITGHSLGAGSASLLAILLKPKYPDLICFAFSPSGGLMSLHASEYCRDFVCSVVLGRDIIPRLGIHTMERLKAQLLRAVQASDMPKYQLLASGVWQMFCGLGEPSPPPSEETEVHTPLISDTHPTPSYARHQPDLQVAAGIAERQREQRLLTHTWMYPPGHILQIIEASEKVSCCGEPDYEAVWSQPEEYKEVLVSPKMLSDHMPDAVMKALDQLMDRGILPTTQPIDGQIILRDYLKKKLIKEQVCSSAQSK</sequence>
<evidence type="ECO:0000256" key="6">
    <source>
        <dbReference type="ARBA" id="ARBA00022723"/>
    </source>
</evidence>
<feature type="transmembrane region" description="Helical" evidence="15">
    <location>
        <begin position="132"/>
        <end position="156"/>
    </location>
</feature>
<comment type="cofactor">
    <cofactor evidence="1">
        <name>Ca(2+)</name>
        <dbReference type="ChEBI" id="CHEBI:29108"/>
    </cofactor>
</comment>
<evidence type="ECO:0000259" key="16">
    <source>
        <dbReference type="Pfam" id="PF01764"/>
    </source>
</evidence>
<keyword evidence="10 15" id="KW-1133">Transmembrane helix</keyword>
<keyword evidence="4" id="KW-0597">Phosphoprotein</keyword>
<feature type="transmembrane region" description="Helical" evidence="15">
    <location>
        <begin position="55"/>
        <end position="78"/>
    </location>
</feature>
<feature type="domain" description="Fungal lipase-type" evidence="16">
    <location>
        <begin position="369"/>
        <end position="499"/>
    </location>
</feature>
<name>A0ABY7DJB0_MYAAR</name>
<proteinExistence type="predicted"/>
<comment type="subcellular location">
    <subcellularLocation>
        <location evidence="2">Cell membrane</location>
        <topology evidence="2">Multi-pass membrane protein</topology>
    </subcellularLocation>
</comment>
<evidence type="ECO:0000256" key="8">
    <source>
        <dbReference type="ARBA" id="ARBA00022837"/>
    </source>
</evidence>
<evidence type="ECO:0000313" key="17">
    <source>
        <dbReference type="EMBL" id="WAQ97046.1"/>
    </source>
</evidence>
<dbReference type="EC" id="3.1.1.116" evidence="14"/>
<dbReference type="InterPro" id="IPR002921">
    <property type="entry name" value="Fungal_lipase-type"/>
</dbReference>
<reference evidence="17" key="1">
    <citation type="submission" date="2022-11" db="EMBL/GenBank/DDBJ databases">
        <title>Centuries of genome instability and evolution in soft-shell clam transmissible cancer (bioRxiv).</title>
        <authorList>
            <person name="Hart S.F.M."/>
            <person name="Yonemitsu M.A."/>
            <person name="Giersch R.M."/>
            <person name="Beal B.F."/>
            <person name="Arriagada G."/>
            <person name="Davis B.W."/>
            <person name="Ostrander E.A."/>
            <person name="Goff S.P."/>
            <person name="Metzger M.J."/>
        </authorList>
    </citation>
    <scope>NUCLEOTIDE SEQUENCE</scope>
    <source>
        <strain evidence="17">MELC-2E11</strain>
        <tissue evidence="17">Siphon/mantle</tissue>
    </source>
</reference>
<evidence type="ECO:0000256" key="1">
    <source>
        <dbReference type="ARBA" id="ARBA00001913"/>
    </source>
</evidence>
<evidence type="ECO:0000256" key="13">
    <source>
        <dbReference type="ARBA" id="ARBA00024531"/>
    </source>
</evidence>
<evidence type="ECO:0000256" key="12">
    <source>
        <dbReference type="ARBA" id="ARBA00023136"/>
    </source>
</evidence>